<dbReference type="AlphaFoldDB" id="A0A4S8LKC9"/>
<organism evidence="1 2">
    <name type="scientific">Dendrothele bispora (strain CBS 962.96)</name>
    <dbReference type="NCBI Taxonomy" id="1314807"/>
    <lineage>
        <taxon>Eukaryota</taxon>
        <taxon>Fungi</taxon>
        <taxon>Dikarya</taxon>
        <taxon>Basidiomycota</taxon>
        <taxon>Agaricomycotina</taxon>
        <taxon>Agaricomycetes</taxon>
        <taxon>Agaricomycetidae</taxon>
        <taxon>Agaricales</taxon>
        <taxon>Agaricales incertae sedis</taxon>
        <taxon>Dendrothele</taxon>
    </lineage>
</organism>
<proteinExistence type="predicted"/>
<evidence type="ECO:0000313" key="1">
    <source>
        <dbReference type="EMBL" id="THU89682.1"/>
    </source>
</evidence>
<sequence>MIKVFWHEFKKLFKFITSHPRPLMVQKLEQSVHNGECSNHECQKVIIICVTSGTPPKVHEPGDIPRPWDIPFQGSYPLGNPMDCTLGHLILVHFATFVLKIAQVVYVFETWDVPRLIMGLGTSQGLQWKLGCPKTPVLGVGHPNSFLSMVGCPN</sequence>
<name>A0A4S8LKC9_DENBC</name>
<gene>
    <name evidence="1" type="ORF">K435DRAFT_802578</name>
</gene>
<keyword evidence="2" id="KW-1185">Reference proteome</keyword>
<protein>
    <submittedName>
        <fullName evidence="1">Uncharacterized protein</fullName>
    </submittedName>
</protein>
<reference evidence="1 2" key="1">
    <citation type="journal article" date="2019" name="Nat. Ecol. Evol.">
        <title>Megaphylogeny resolves global patterns of mushroom evolution.</title>
        <authorList>
            <person name="Varga T."/>
            <person name="Krizsan K."/>
            <person name="Foldi C."/>
            <person name="Dima B."/>
            <person name="Sanchez-Garcia M."/>
            <person name="Sanchez-Ramirez S."/>
            <person name="Szollosi G.J."/>
            <person name="Szarkandi J.G."/>
            <person name="Papp V."/>
            <person name="Albert L."/>
            <person name="Andreopoulos W."/>
            <person name="Angelini C."/>
            <person name="Antonin V."/>
            <person name="Barry K.W."/>
            <person name="Bougher N.L."/>
            <person name="Buchanan P."/>
            <person name="Buyck B."/>
            <person name="Bense V."/>
            <person name="Catcheside P."/>
            <person name="Chovatia M."/>
            <person name="Cooper J."/>
            <person name="Damon W."/>
            <person name="Desjardin D."/>
            <person name="Finy P."/>
            <person name="Geml J."/>
            <person name="Haridas S."/>
            <person name="Hughes K."/>
            <person name="Justo A."/>
            <person name="Karasinski D."/>
            <person name="Kautmanova I."/>
            <person name="Kiss B."/>
            <person name="Kocsube S."/>
            <person name="Kotiranta H."/>
            <person name="LaButti K.M."/>
            <person name="Lechner B.E."/>
            <person name="Liimatainen K."/>
            <person name="Lipzen A."/>
            <person name="Lukacs Z."/>
            <person name="Mihaltcheva S."/>
            <person name="Morgado L.N."/>
            <person name="Niskanen T."/>
            <person name="Noordeloos M.E."/>
            <person name="Ohm R.A."/>
            <person name="Ortiz-Santana B."/>
            <person name="Ovrebo C."/>
            <person name="Racz N."/>
            <person name="Riley R."/>
            <person name="Savchenko A."/>
            <person name="Shiryaev A."/>
            <person name="Soop K."/>
            <person name="Spirin V."/>
            <person name="Szebenyi C."/>
            <person name="Tomsovsky M."/>
            <person name="Tulloss R.E."/>
            <person name="Uehling J."/>
            <person name="Grigoriev I.V."/>
            <person name="Vagvolgyi C."/>
            <person name="Papp T."/>
            <person name="Martin F.M."/>
            <person name="Miettinen O."/>
            <person name="Hibbett D.S."/>
            <person name="Nagy L.G."/>
        </authorList>
    </citation>
    <scope>NUCLEOTIDE SEQUENCE [LARGE SCALE GENOMIC DNA]</scope>
    <source>
        <strain evidence="1 2">CBS 962.96</strain>
    </source>
</reference>
<dbReference type="Proteomes" id="UP000297245">
    <property type="component" value="Unassembled WGS sequence"/>
</dbReference>
<accession>A0A4S8LKC9</accession>
<dbReference type="EMBL" id="ML179360">
    <property type="protein sequence ID" value="THU89682.1"/>
    <property type="molecule type" value="Genomic_DNA"/>
</dbReference>
<evidence type="ECO:0000313" key="2">
    <source>
        <dbReference type="Proteomes" id="UP000297245"/>
    </source>
</evidence>